<feature type="transmembrane region" description="Helical" evidence="1">
    <location>
        <begin position="142"/>
        <end position="166"/>
    </location>
</feature>
<evidence type="ECO:0000313" key="2">
    <source>
        <dbReference type="EMBL" id="PCI78062.1"/>
    </source>
</evidence>
<organism evidence="2 3">
    <name type="scientific">Aerophobetes bacterium</name>
    <dbReference type="NCBI Taxonomy" id="2030807"/>
    <lineage>
        <taxon>Bacteria</taxon>
        <taxon>Candidatus Aerophobota</taxon>
    </lineage>
</organism>
<reference evidence="3" key="1">
    <citation type="submission" date="2017-08" db="EMBL/GenBank/DDBJ databases">
        <title>A dynamic microbial community with high functional redundancy inhabits the cold, oxic subseafloor aquifer.</title>
        <authorList>
            <person name="Tully B.J."/>
            <person name="Wheat C.G."/>
            <person name="Glazer B.T."/>
            <person name="Huber J.A."/>
        </authorList>
    </citation>
    <scope>NUCLEOTIDE SEQUENCE [LARGE SCALE GENOMIC DNA]</scope>
</reference>
<protein>
    <submittedName>
        <fullName evidence="2">Uncharacterized protein</fullName>
    </submittedName>
</protein>
<feature type="transmembrane region" description="Helical" evidence="1">
    <location>
        <begin position="42"/>
        <end position="60"/>
    </location>
</feature>
<keyword evidence="1" id="KW-0472">Membrane</keyword>
<keyword evidence="1" id="KW-0812">Transmembrane</keyword>
<dbReference type="AlphaFoldDB" id="A0A2A4X5X3"/>
<feature type="transmembrane region" description="Helical" evidence="1">
    <location>
        <begin position="12"/>
        <end position="30"/>
    </location>
</feature>
<feature type="transmembrane region" description="Helical" evidence="1">
    <location>
        <begin position="105"/>
        <end position="136"/>
    </location>
</feature>
<sequence length="179" mass="20179">MEKKEVNHHMKARIITLIFFIICSLIGLVVSDLSKDGAWNYWRIMAPIFAVASLGLTFYLRSVSKDLIIKTIWHELVQWIGLLGMVFILSVYVSSGIMGRFEAGLFVLTLLAFNLFLLGVYIEITFVFIGIILALLSLGAGIFAAYLYTVIIPLSLLVIVAFFFYLKKRKRASSSDKDV</sequence>
<name>A0A2A4X5X3_UNCAE</name>
<evidence type="ECO:0000256" key="1">
    <source>
        <dbReference type="SAM" id="Phobius"/>
    </source>
</evidence>
<dbReference type="EMBL" id="NVUK01000009">
    <property type="protein sequence ID" value="PCI78062.1"/>
    <property type="molecule type" value="Genomic_DNA"/>
</dbReference>
<accession>A0A2A4X5X3</accession>
<feature type="transmembrane region" description="Helical" evidence="1">
    <location>
        <begin position="72"/>
        <end position="93"/>
    </location>
</feature>
<keyword evidence="1" id="KW-1133">Transmembrane helix</keyword>
<proteinExistence type="predicted"/>
<gene>
    <name evidence="2" type="ORF">COB21_01875</name>
</gene>
<comment type="caution">
    <text evidence="2">The sequence shown here is derived from an EMBL/GenBank/DDBJ whole genome shotgun (WGS) entry which is preliminary data.</text>
</comment>
<dbReference type="Proteomes" id="UP000218775">
    <property type="component" value="Unassembled WGS sequence"/>
</dbReference>
<evidence type="ECO:0000313" key="3">
    <source>
        <dbReference type="Proteomes" id="UP000218775"/>
    </source>
</evidence>